<dbReference type="PROSITE" id="PS50222">
    <property type="entry name" value="EF_HAND_2"/>
    <property type="match status" value="2"/>
</dbReference>
<dbReference type="InterPro" id="IPR011992">
    <property type="entry name" value="EF-hand-dom_pair"/>
</dbReference>
<keyword evidence="1" id="KW-0106">Calcium</keyword>
<comment type="caution">
    <text evidence="3">The sequence shown here is derived from an EMBL/GenBank/DDBJ whole genome shotgun (WGS) entry which is preliminary data.</text>
</comment>
<dbReference type="Proteomes" id="UP001190700">
    <property type="component" value="Unassembled WGS sequence"/>
</dbReference>
<dbReference type="SUPFAM" id="SSF47473">
    <property type="entry name" value="EF-hand"/>
    <property type="match status" value="1"/>
</dbReference>
<dbReference type="GO" id="GO:0005509">
    <property type="term" value="F:calcium ion binding"/>
    <property type="evidence" value="ECO:0007669"/>
    <property type="project" value="InterPro"/>
</dbReference>
<dbReference type="PROSITE" id="PS00018">
    <property type="entry name" value="EF_HAND_1"/>
    <property type="match status" value="2"/>
</dbReference>
<feature type="domain" description="EF-hand" evidence="2">
    <location>
        <begin position="87"/>
        <end position="122"/>
    </location>
</feature>
<evidence type="ECO:0000313" key="4">
    <source>
        <dbReference type="Proteomes" id="UP001190700"/>
    </source>
</evidence>
<keyword evidence="4" id="KW-1185">Reference proteome</keyword>
<reference evidence="3 4" key="1">
    <citation type="journal article" date="2015" name="Genome Biol. Evol.">
        <title>Comparative Genomics of a Bacterivorous Green Alga Reveals Evolutionary Causalities and Consequences of Phago-Mixotrophic Mode of Nutrition.</title>
        <authorList>
            <person name="Burns J.A."/>
            <person name="Paasch A."/>
            <person name="Narechania A."/>
            <person name="Kim E."/>
        </authorList>
    </citation>
    <scope>NUCLEOTIDE SEQUENCE [LARGE SCALE GENOMIC DNA]</scope>
    <source>
        <strain evidence="3 4">PLY_AMNH</strain>
    </source>
</reference>
<dbReference type="Gene3D" id="1.10.238.10">
    <property type="entry name" value="EF-hand"/>
    <property type="match status" value="1"/>
</dbReference>
<feature type="domain" description="EF-hand" evidence="2">
    <location>
        <begin position="41"/>
        <end position="76"/>
    </location>
</feature>
<name>A0AAE0GSH3_9CHLO</name>
<evidence type="ECO:0000259" key="2">
    <source>
        <dbReference type="PROSITE" id="PS50222"/>
    </source>
</evidence>
<proteinExistence type="predicted"/>
<sequence length="212" mass="23483">MDEWASPEQLASEAFRAGQVRALELKKKAKSALTSFTQSERFKKLCRKTFDEVDFDHSNCVDTKEVYCAVLLLYLKLVKIVNTAKPPSKHVIERLVHEVDIDKTGVLNYEEFLSLATVLCKNVAGRVGIEAAWKFIGGPLIAMATVHLVDYMYDAPAFIPNFLVQVFISLRNPIVVSVVSALIIPALLERIDTAALTEADIVAESKGSTGRK</sequence>
<gene>
    <name evidence="3" type="ORF">CYMTET_8759</name>
</gene>
<organism evidence="3 4">
    <name type="scientific">Cymbomonas tetramitiformis</name>
    <dbReference type="NCBI Taxonomy" id="36881"/>
    <lineage>
        <taxon>Eukaryota</taxon>
        <taxon>Viridiplantae</taxon>
        <taxon>Chlorophyta</taxon>
        <taxon>Pyramimonadophyceae</taxon>
        <taxon>Pyramimonadales</taxon>
        <taxon>Pyramimonadaceae</taxon>
        <taxon>Cymbomonas</taxon>
    </lineage>
</organism>
<evidence type="ECO:0000256" key="1">
    <source>
        <dbReference type="ARBA" id="ARBA00022837"/>
    </source>
</evidence>
<protein>
    <recommendedName>
        <fullName evidence="2">EF-hand domain-containing protein</fullName>
    </recommendedName>
</protein>
<dbReference type="EMBL" id="LGRX02002726">
    <property type="protein sequence ID" value="KAK3283544.1"/>
    <property type="molecule type" value="Genomic_DNA"/>
</dbReference>
<evidence type="ECO:0000313" key="3">
    <source>
        <dbReference type="EMBL" id="KAK3283544.1"/>
    </source>
</evidence>
<dbReference type="InterPro" id="IPR002048">
    <property type="entry name" value="EF_hand_dom"/>
</dbReference>
<dbReference type="AlphaFoldDB" id="A0AAE0GSH3"/>
<accession>A0AAE0GSH3</accession>
<dbReference type="InterPro" id="IPR018247">
    <property type="entry name" value="EF_Hand_1_Ca_BS"/>
</dbReference>
<dbReference type="Pfam" id="PF13499">
    <property type="entry name" value="EF-hand_7"/>
    <property type="match status" value="1"/>
</dbReference>